<dbReference type="CDD" id="cd14727">
    <property type="entry name" value="ChanN-like"/>
    <property type="match status" value="1"/>
</dbReference>
<comment type="caution">
    <text evidence="2">The sequence shown here is derived from an EMBL/GenBank/DDBJ whole genome shotgun (WGS) entry which is preliminary data.</text>
</comment>
<dbReference type="AlphaFoldDB" id="A0A162LPE7"/>
<evidence type="ECO:0000313" key="2">
    <source>
        <dbReference type="EMBL" id="KYO56196.1"/>
    </source>
</evidence>
<name>A0A162LPE7_9PROT</name>
<dbReference type="RefSeq" id="WP_062761996.1">
    <property type="nucleotide sequence ID" value="NZ_CP121045.1"/>
</dbReference>
<dbReference type="Pfam" id="PF04187">
    <property type="entry name" value="Cofac_haem_bdg"/>
    <property type="match status" value="1"/>
</dbReference>
<organism evidence="2 3">
    <name type="scientific">Tistrella mobilis</name>
    <dbReference type="NCBI Taxonomy" id="171437"/>
    <lineage>
        <taxon>Bacteria</taxon>
        <taxon>Pseudomonadati</taxon>
        <taxon>Pseudomonadota</taxon>
        <taxon>Alphaproteobacteria</taxon>
        <taxon>Geminicoccales</taxon>
        <taxon>Geminicoccaceae</taxon>
        <taxon>Tistrella</taxon>
    </lineage>
</organism>
<dbReference type="Gene3D" id="3.40.50.11550">
    <property type="match status" value="1"/>
</dbReference>
<evidence type="ECO:0000313" key="3">
    <source>
        <dbReference type="Proteomes" id="UP000075787"/>
    </source>
</evidence>
<dbReference type="GeneID" id="97240167"/>
<dbReference type="InterPro" id="IPR007314">
    <property type="entry name" value="Cofac_haem-bd_dom"/>
</dbReference>
<proteinExistence type="predicted"/>
<gene>
    <name evidence="2" type="ORF">AUP44_22450</name>
</gene>
<dbReference type="SUPFAM" id="SSF159501">
    <property type="entry name" value="EreA/ChaN-like"/>
    <property type="match status" value="1"/>
</dbReference>
<protein>
    <recommendedName>
        <fullName evidence="1">Haem-binding uptake Tiki superfamily ChaN domain-containing protein</fullName>
    </recommendedName>
</protein>
<dbReference type="Proteomes" id="UP000075787">
    <property type="component" value="Unassembled WGS sequence"/>
</dbReference>
<dbReference type="OrthoDB" id="9795827at2"/>
<feature type="domain" description="Haem-binding uptake Tiki superfamily ChaN" evidence="1">
    <location>
        <begin position="25"/>
        <end position="243"/>
    </location>
</feature>
<dbReference type="EMBL" id="LPZR01000048">
    <property type="protein sequence ID" value="KYO56196.1"/>
    <property type="molecule type" value="Genomic_DNA"/>
</dbReference>
<sequence length="278" mass="30276">MSTRLVPGDWVDPATGAPLGEATLLDRIGRVRVVLAGERHDDAAIHHWQAYVARLLHDRHGCDRAGRMAVGFEMFPTRVQPVLDAWTRGAIPSLEAFLQAVDWKAVWGFDPELYLPLIRFCRRPGVRMLALNCPRDLVRQVGREGWDAAAERAAAEGISRPAPASDAYRRQLAAMTGRAMADPAGDPEAARRFDRFVMAQQVWDRAFACGIARALTDAEPPAVVLGIIGRGHMAFGNGTPHQLADLGIHDTTVLMTGSAEDPFALAPGAADAVWRFDA</sequence>
<reference evidence="2 3" key="1">
    <citation type="submission" date="2015-12" db="EMBL/GenBank/DDBJ databases">
        <title>Genome sequence of Tistrella mobilis MCCC 1A02139.</title>
        <authorList>
            <person name="Lu L."/>
            <person name="Lai Q."/>
            <person name="Shao Z."/>
            <person name="Qian P."/>
        </authorList>
    </citation>
    <scope>NUCLEOTIDE SEQUENCE [LARGE SCALE GENOMIC DNA]</scope>
    <source>
        <strain evidence="2 3">MCCC 1A02139</strain>
    </source>
</reference>
<evidence type="ECO:0000259" key="1">
    <source>
        <dbReference type="Pfam" id="PF04187"/>
    </source>
</evidence>
<accession>A0A162LPE7</accession>